<dbReference type="RefSeq" id="WP_095418018.1">
    <property type="nucleotide sequence ID" value="NZ_CP022989.1"/>
</dbReference>
<dbReference type="EMBL" id="CP022989">
    <property type="protein sequence ID" value="ASV97850.1"/>
    <property type="molecule type" value="Genomic_DNA"/>
</dbReference>
<dbReference type="PROSITE" id="PS51257">
    <property type="entry name" value="PROKAR_LIPOPROTEIN"/>
    <property type="match status" value="1"/>
</dbReference>
<evidence type="ECO:0000313" key="2">
    <source>
        <dbReference type="EMBL" id="ASV97850.1"/>
    </source>
</evidence>
<evidence type="ECO:0000256" key="1">
    <source>
        <dbReference type="SAM" id="SignalP"/>
    </source>
</evidence>
<evidence type="ECO:0000313" key="3">
    <source>
        <dbReference type="Proteomes" id="UP000215158"/>
    </source>
</evidence>
<dbReference type="KEGG" id="parb:CJU94_06490"/>
<dbReference type="OrthoDB" id="8951775at2"/>
<dbReference type="AlphaFoldDB" id="A0A248VFX1"/>
<dbReference type="InterPro" id="IPR021340">
    <property type="entry name" value="DUF2957"/>
</dbReference>
<proteinExistence type="predicted"/>
<reference evidence="2 3" key="1">
    <citation type="submission" date="2017-08" db="EMBL/GenBank/DDBJ databases">
        <title>Identification and genetic characteristics of simultaneous BTEX- and naphthalene-degrading Paraburkholderia sp. BN5 isolated from petroleum-contaminated soil.</title>
        <authorList>
            <person name="Lee Y."/>
            <person name="Jeon C.O."/>
        </authorList>
    </citation>
    <scope>NUCLEOTIDE SEQUENCE [LARGE SCALE GENOMIC DNA]</scope>
    <source>
        <strain evidence="2 3">BN5</strain>
    </source>
</reference>
<organism evidence="2 3">
    <name type="scientific">Paraburkholderia aromaticivorans</name>
    <dbReference type="NCBI Taxonomy" id="2026199"/>
    <lineage>
        <taxon>Bacteria</taxon>
        <taxon>Pseudomonadati</taxon>
        <taxon>Pseudomonadota</taxon>
        <taxon>Betaproteobacteria</taxon>
        <taxon>Burkholderiales</taxon>
        <taxon>Burkholderiaceae</taxon>
        <taxon>Paraburkholderia</taxon>
    </lineage>
</organism>
<sequence>MSHAITRGLAMAIATAPFLIACGGGKADNPGPVNPTQCSGASCGVQGPPASGAGAAALCPATADIVKSTFLGGAGSGEVVQLNIDATAMTYTLKWLKSPIPLTSADVTITREGTQITGAVIHPPTGMLPTAEQTRCAFILGKGTGTAPANGSTYTTPDFVNNPNPPMILVGQGVAGGGIPGATVEYDGLTIIPGIIDHVGAVPNRHFDFYPFLGFASTTTDLTKLAGTYNGLLYHLVPSGSYAATATNTVETFDAAGSCTGSNPANAAFTPSASGCLTTGTAWTVNGSGYFDSQKAPQIGTQLKLPPLNQPSGLSAQAHMILGQINGATVPLVIRTGSVNLGTPALLHADAKVDDESGIAMLAAATPLASGGFDGGYVGADSNFKYTAALIQGGVGTFINPSTSAAEDGFGLGYGLPSPGLVGVRQANGQTGLAIASGGLYAIEIQGTVNGGVAPTSQLSSTASSAPYFGIGAQISK</sequence>
<accession>A0A248VFX1</accession>
<keyword evidence="1" id="KW-0732">Signal</keyword>
<feature type="signal peptide" evidence="1">
    <location>
        <begin position="1"/>
        <end position="27"/>
    </location>
</feature>
<dbReference type="Pfam" id="PF11170">
    <property type="entry name" value="DUF2957"/>
    <property type="match status" value="1"/>
</dbReference>
<protein>
    <recommendedName>
        <fullName evidence="4">DUF2957 domain-containing protein</fullName>
    </recommendedName>
</protein>
<feature type="chain" id="PRO_5012309491" description="DUF2957 domain-containing protein" evidence="1">
    <location>
        <begin position="28"/>
        <end position="477"/>
    </location>
</feature>
<dbReference type="Proteomes" id="UP000215158">
    <property type="component" value="Chromosome 1"/>
</dbReference>
<gene>
    <name evidence="2" type="ORF">CJU94_06490</name>
</gene>
<name>A0A248VFX1_9BURK</name>
<keyword evidence="3" id="KW-1185">Reference proteome</keyword>
<evidence type="ECO:0008006" key="4">
    <source>
        <dbReference type="Google" id="ProtNLM"/>
    </source>
</evidence>